<evidence type="ECO:0008006" key="8">
    <source>
        <dbReference type="Google" id="ProtNLM"/>
    </source>
</evidence>
<name>A0A8H7DXM6_9EURO</name>
<dbReference type="PROSITE" id="PS00678">
    <property type="entry name" value="WD_REPEATS_1"/>
    <property type="match status" value="1"/>
</dbReference>
<dbReference type="PANTHER" id="PTHR22840">
    <property type="entry name" value="WD REPEAT-CONTAINING PROTEIN 36"/>
    <property type="match status" value="1"/>
</dbReference>
<feature type="domain" description="WDR36/Utp21 N-terminal" evidence="5">
    <location>
        <begin position="2"/>
        <end position="220"/>
    </location>
</feature>
<dbReference type="Pfam" id="PF25171">
    <property type="entry name" value="Beta-prop_WDR36-Utp21_1st"/>
    <property type="match status" value="1"/>
</dbReference>
<sequence>MGAWLIACGTKTVEVWKTEDGCYEHYTTLAPSASGVQTGDQILSGLICTMPTYLNKILVARLDGTTEIWNISTGRCVYAIAPPKVTSGAVTALQPTSALSIVAVAYADGSLVIHDIEHDEAILSFHQSSFPITSITFRTDCLGAGEDGREDGVMATASVNSGDVTFWDLNSGGRVAGRLRAAHETTRNRGSGITKIEFLPNQAVLVSTGLDNALRSWIFDHTPFSPAPRLLHARSGHGGPVTTLDFLPASSDGSDAASKWLLSASQARDLWGFSLRRDGQSSELSQGNVKHKAKRIGHLHDTSSTLENLKAPPITMIASTLNRDGGMGASSGPIWQNVKRSGAEESSMTGWESVVTAHENDSIARTWFWGRKRAGRWTLKTGDSKPVSSITMTACGTFAIVGSSGGSIDMYNLQSGIHRRKFPPKLTPAEVKQVRLRQLRSDTEMANRGHHGSVSGITVDALNQSMVSCSLDGSIRFWDFATGLQTHQLVAASYAPTALRYNAPSGLISLACDDLCIRVLDIETKKMVREFWGCKGQIDDHCFSHDGRWIVSCAKDSVIRVFDLATGHLIDAFKTVACTSLSFSSTGEYLATAHADSIGINIWNNITLFRHVSSRPIDEQTGIIDLTDSAIFDSKTMLATEDGIADDQLLEGESTNELEQLNHDLLTLSLVPKSRWQTLLHLDDVRERNKPIEPPKAPSKAPFFLSSALTTTSQRKTLEDDTDDAVTFAERSRITKLQNSVKPSGSDFSNLLARFSTSLDPGATDVISHLSSLSPSQMDLEIRTLTVSEMVPFVNALTARLQLKRDFELINSFMACFLRMHGDVVQEEDEAGGGQLKAAMRRWDRVMRTEEERLGQLVGYCKGVIDFLRSSR</sequence>
<dbReference type="InterPro" id="IPR019775">
    <property type="entry name" value="WD40_repeat_CS"/>
</dbReference>
<keyword evidence="7" id="KW-1185">Reference proteome</keyword>
<keyword evidence="2" id="KW-0677">Repeat</keyword>
<reference evidence="6" key="1">
    <citation type="submission" date="2020-02" db="EMBL/GenBank/DDBJ databases">
        <authorList>
            <person name="Palmer J.M."/>
        </authorList>
    </citation>
    <scope>NUCLEOTIDE SEQUENCE</scope>
    <source>
        <strain evidence="6">EPUS1.4</strain>
        <tissue evidence="6">Thallus</tissue>
    </source>
</reference>
<dbReference type="OrthoDB" id="10250769at2759"/>
<dbReference type="EMBL" id="JAACFV010000196">
    <property type="protein sequence ID" value="KAF7503124.1"/>
    <property type="molecule type" value="Genomic_DNA"/>
</dbReference>
<dbReference type="Pfam" id="PF25168">
    <property type="entry name" value="Beta-prop_WDR36-Utp21_2nd"/>
    <property type="match status" value="1"/>
</dbReference>
<dbReference type="PROSITE" id="PS50294">
    <property type="entry name" value="WD_REPEATS_REGION"/>
    <property type="match status" value="1"/>
</dbReference>
<dbReference type="InterPro" id="IPR011047">
    <property type="entry name" value="Quinoprotein_ADH-like_sf"/>
</dbReference>
<evidence type="ECO:0000313" key="7">
    <source>
        <dbReference type="Proteomes" id="UP000606974"/>
    </source>
</evidence>
<evidence type="ECO:0000256" key="2">
    <source>
        <dbReference type="ARBA" id="ARBA00022737"/>
    </source>
</evidence>
<dbReference type="GO" id="GO:0032040">
    <property type="term" value="C:small-subunit processome"/>
    <property type="evidence" value="ECO:0007669"/>
    <property type="project" value="InterPro"/>
</dbReference>
<dbReference type="PROSITE" id="PS50082">
    <property type="entry name" value="WD_REPEATS_2"/>
    <property type="match status" value="1"/>
</dbReference>
<feature type="domain" description="WDR36/Utp21 C-terminal" evidence="4">
    <location>
        <begin position="659"/>
        <end position="869"/>
    </location>
</feature>
<dbReference type="InterPro" id="IPR007319">
    <property type="entry name" value="WDR36/Utp21_C"/>
</dbReference>
<dbReference type="Proteomes" id="UP000606974">
    <property type="component" value="Unassembled WGS sequence"/>
</dbReference>
<dbReference type="Pfam" id="PF04192">
    <property type="entry name" value="Utp21"/>
    <property type="match status" value="1"/>
</dbReference>
<proteinExistence type="predicted"/>
<dbReference type="Gene3D" id="2.130.10.10">
    <property type="entry name" value="YVTN repeat-like/Quinoprotein amine dehydrogenase"/>
    <property type="match status" value="2"/>
</dbReference>
<evidence type="ECO:0000256" key="3">
    <source>
        <dbReference type="PROSITE-ProRule" id="PRU00221"/>
    </source>
</evidence>
<evidence type="ECO:0000313" key="6">
    <source>
        <dbReference type="EMBL" id="KAF7503124.1"/>
    </source>
</evidence>
<dbReference type="SMART" id="SM00320">
    <property type="entry name" value="WD40"/>
    <property type="match status" value="9"/>
</dbReference>
<feature type="repeat" description="WD" evidence="3">
    <location>
        <begin position="447"/>
        <end position="488"/>
    </location>
</feature>
<accession>A0A8H7DXM6</accession>
<organism evidence="6 7">
    <name type="scientific">Endocarpon pusillum</name>
    <dbReference type="NCBI Taxonomy" id="364733"/>
    <lineage>
        <taxon>Eukaryota</taxon>
        <taxon>Fungi</taxon>
        <taxon>Dikarya</taxon>
        <taxon>Ascomycota</taxon>
        <taxon>Pezizomycotina</taxon>
        <taxon>Eurotiomycetes</taxon>
        <taxon>Chaetothyriomycetidae</taxon>
        <taxon>Verrucariales</taxon>
        <taxon>Verrucariaceae</taxon>
        <taxon>Endocarpon</taxon>
    </lineage>
</organism>
<evidence type="ECO:0000259" key="5">
    <source>
        <dbReference type="Pfam" id="PF25171"/>
    </source>
</evidence>
<dbReference type="GO" id="GO:0034388">
    <property type="term" value="C:Pwp2p-containing subcomplex of 90S preribosome"/>
    <property type="evidence" value="ECO:0007669"/>
    <property type="project" value="TreeGrafter"/>
</dbReference>
<keyword evidence="1 3" id="KW-0853">WD repeat</keyword>
<dbReference type="SUPFAM" id="SSF50998">
    <property type="entry name" value="Quinoprotein alcohol dehydrogenase-like"/>
    <property type="match status" value="1"/>
</dbReference>
<dbReference type="PANTHER" id="PTHR22840:SF12">
    <property type="entry name" value="WD REPEAT-CONTAINING PROTEIN 36"/>
    <property type="match status" value="1"/>
</dbReference>
<dbReference type="AlphaFoldDB" id="A0A8H7DXM6"/>
<dbReference type="GO" id="GO:0006364">
    <property type="term" value="P:rRNA processing"/>
    <property type="evidence" value="ECO:0007669"/>
    <property type="project" value="InterPro"/>
</dbReference>
<protein>
    <recommendedName>
        <fullName evidence="8">Small-subunit processome Utp21 domain-containing protein</fullName>
    </recommendedName>
</protein>
<gene>
    <name evidence="6" type="ORF">GJ744_004301</name>
</gene>
<dbReference type="InterPro" id="IPR015943">
    <property type="entry name" value="WD40/YVTN_repeat-like_dom_sf"/>
</dbReference>
<dbReference type="InterPro" id="IPR059157">
    <property type="entry name" value="WDR36-Utp21_N"/>
</dbReference>
<evidence type="ECO:0000259" key="4">
    <source>
        <dbReference type="Pfam" id="PF04192"/>
    </source>
</evidence>
<comment type="caution">
    <text evidence="6">The sequence shown here is derived from an EMBL/GenBank/DDBJ whole genome shotgun (WGS) entry which is preliminary data.</text>
</comment>
<dbReference type="InterPro" id="IPR001680">
    <property type="entry name" value="WD40_rpt"/>
</dbReference>
<evidence type="ECO:0000256" key="1">
    <source>
        <dbReference type="ARBA" id="ARBA00022574"/>
    </source>
</evidence>